<dbReference type="Proteomes" id="UP000186817">
    <property type="component" value="Unassembled WGS sequence"/>
</dbReference>
<evidence type="ECO:0000313" key="2">
    <source>
        <dbReference type="Proteomes" id="UP000186817"/>
    </source>
</evidence>
<feature type="non-terminal residue" evidence="1">
    <location>
        <position position="240"/>
    </location>
</feature>
<keyword evidence="2" id="KW-1185">Reference proteome</keyword>
<evidence type="ECO:0000313" key="1">
    <source>
        <dbReference type="EMBL" id="OLP72975.1"/>
    </source>
</evidence>
<dbReference type="EMBL" id="LSRX01006808">
    <property type="protein sequence ID" value="OLP72975.1"/>
    <property type="molecule type" value="Genomic_DNA"/>
</dbReference>
<gene>
    <name evidence="1" type="ORF">AK812_SmicGene47982</name>
</gene>
<organism evidence="1 2">
    <name type="scientific">Symbiodinium microadriaticum</name>
    <name type="common">Dinoflagellate</name>
    <name type="synonym">Zooxanthella microadriatica</name>
    <dbReference type="NCBI Taxonomy" id="2951"/>
    <lineage>
        <taxon>Eukaryota</taxon>
        <taxon>Sar</taxon>
        <taxon>Alveolata</taxon>
        <taxon>Dinophyceae</taxon>
        <taxon>Suessiales</taxon>
        <taxon>Symbiodiniaceae</taxon>
        <taxon>Symbiodinium</taxon>
    </lineage>
</organism>
<name>A0A1Q9BQL4_SYMMI</name>
<reference evidence="1 2" key="1">
    <citation type="submission" date="2016-02" db="EMBL/GenBank/DDBJ databases">
        <title>Genome analysis of coral dinoflagellate symbionts highlights evolutionary adaptations to a symbiotic lifestyle.</title>
        <authorList>
            <person name="Aranda M."/>
            <person name="Li Y."/>
            <person name="Liew Y.J."/>
            <person name="Baumgarten S."/>
            <person name="Simakov O."/>
            <person name="Wilson M."/>
            <person name="Piel J."/>
            <person name="Ashoor H."/>
            <person name="Bougouffa S."/>
            <person name="Bajic V.B."/>
            <person name="Ryu T."/>
            <person name="Ravasi T."/>
            <person name="Bayer T."/>
            <person name="Micklem G."/>
            <person name="Kim H."/>
            <person name="Bhak J."/>
            <person name="Lajeunesse T.C."/>
            <person name="Voolstra C.R."/>
        </authorList>
    </citation>
    <scope>NUCLEOTIDE SEQUENCE [LARGE SCALE GENOMIC DNA]</scope>
    <source>
        <strain evidence="1 2">CCMP2467</strain>
    </source>
</reference>
<comment type="caution">
    <text evidence="1">The sequence shown here is derived from an EMBL/GenBank/DDBJ whole genome shotgun (WGS) entry which is preliminary data.</text>
</comment>
<dbReference type="OrthoDB" id="451720at2759"/>
<protein>
    <submittedName>
        <fullName evidence="1">Uncharacterized protein</fullName>
    </submittedName>
</protein>
<accession>A0A1Q9BQL4</accession>
<proteinExistence type="predicted"/>
<sequence>MAASGGQRLVPARRVGRGPDWGVGCRHAGSTASATIDPGIAQGYIASSAHKFSTGASAGGGLRCSCGRAFARGDARAFASCWLAHGLERLDKAVVESLPCTSLRGLGGRWLEQGESCPVCRSSEPGWVCGGGDVHSSCCEQAWLHENLWQKLSCGPGGQLSMDRSRHCVHVPAPAAVSHMDAGLRAIRRHLRAHACADKKYLQSTSDQVRRLRKRVQCPALPTFMRANLDDVPTDVAPRV</sequence>
<dbReference type="AlphaFoldDB" id="A0A1Q9BQL4"/>